<dbReference type="InterPro" id="IPR015915">
    <property type="entry name" value="Kelch-typ_b-propeller"/>
</dbReference>
<gene>
    <name evidence="1" type="ORF">IEQ34_013191</name>
</gene>
<sequence length="267" mass="27799">MDVDSAMSTEYDHNPPATVVANHLNDPLASIPQEGAVALLEYPKQTATAVVAVAGPRPAPTYTVLNAIIEKKEDGSGSRCGHTLTAVAAVGEEGTPGYIGPRLILFGGATALEGNSATPPSSAGSAGIRLAGATADVHCYDVTENRWTRLTPNGEPPSPRAAHVATAVGTMVVIQGGIGPAGLSAEDLHVLDLTQQRSRWHRVVVQGPGPGPRYGHVMALVGQRFLLCIGGNDGKRPLADVWALDTAAKPYEWRKLEPEGEGPPPCM</sequence>
<reference evidence="1 2" key="1">
    <citation type="journal article" date="2021" name="Hortic Res">
        <title>Chromosome-scale assembly of the Dendrobium chrysotoxum genome enhances the understanding of orchid evolution.</title>
        <authorList>
            <person name="Zhang Y."/>
            <person name="Zhang G.Q."/>
            <person name="Zhang D."/>
            <person name="Liu X.D."/>
            <person name="Xu X.Y."/>
            <person name="Sun W.H."/>
            <person name="Yu X."/>
            <person name="Zhu X."/>
            <person name="Wang Z.W."/>
            <person name="Zhao X."/>
            <person name="Zhong W.Y."/>
            <person name="Chen H."/>
            <person name="Yin W.L."/>
            <person name="Huang T."/>
            <person name="Niu S.C."/>
            <person name="Liu Z.J."/>
        </authorList>
    </citation>
    <scope>NUCLEOTIDE SEQUENCE [LARGE SCALE GENOMIC DNA]</scope>
    <source>
        <strain evidence="1">Lindl</strain>
    </source>
</reference>
<organism evidence="1 2">
    <name type="scientific">Dendrobium chrysotoxum</name>
    <name type="common">Orchid</name>
    <dbReference type="NCBI Taxonomy" id="161865"/>
    <lineage>
        <taxon>Eukaryota</taxon>
        <taxon>Viridiplantae</taxon>
        <taxon>Streptophyta</taxon>
        <taxon>Embryophyta</taxon>
        <taxon>Tracheophyta</taxon>
        <taxon>Spermatophyta</taxon>
        <taxon>Magnoliopsida</taxon>
        <taxon>Liliopsida</taxon>
        <taxon>Asparagales</taxon>
        <taxon>Orchidaceae</taxon>
        <taxon>Epidendroideae</taxon>
        <taxon>Malaxideae</taxon>
        <taxon>Dendrobiinae</taxon>
        <taxon>Dendrobium</taxon>
    </lineage>
</organism>
<dbReference type="FunFam" id="2.120.10.80:FF:000042">
    <property type="entry name" value="Serine/threonine-protein phosphatase"/>
    <property type="match status" value="1"/>
</dbReference>
<dbReference type="Proteomes" id="UP000775213">
    <property type="component" value="Unassembled WGS sequence"/>
</dbReference>
<comment type="caution">
    <text evidence="1">The sequence shown here is derived from an EMBL/GenBank/DDBJ whole genome shotgun (WGS) entry which is preliminary data.</text>
</comment>
<dbReference type="AlphaFoldDB" id="A0AAV7GMS0"/>
<dbReference type="Gene3D" id="2.120.10.80">
    <property type="entry name" value="Kelch-type beta propeller"/>
    <property type="match status" value="1"/>
</dbReference>
<dbReference type="PANTHER" id="PTHR46422:SF4">
    <property type="entry name" value="SERINE_THREONINE-PROTEIN PHOSPHATASE BSL3"/>
    <property type="match status" value="1"/>
</dbReference>
<dbReference type="Pfam" id="PF24681">
    <property type="entry name" value="Kelch_KLHDC2_KLHL20_DRC7"/>
    <property type="match status" value="1"/>
</dbReference>
<evidence type="ECO:0000313" key="2">
    <source>
        <dbReference type="Proteomes" id="UP000775213"/>
    </source>
</evidence>
<keyword evidence="2" id="KW-1185">Reference proteome</keyword>
<dbReference type="PANTHER" id="PTHR46422">
    <property type="entry name" value="SERINE/THREONINE-PROTEIN PHOSPHATASE BSL3"/>
    <property type="match status" value="1"/>
</dbReference>
<dbReference type="SUPFAM" id="SSF117281">
    <property type="entry name" value="Kelch motif"/>
    <property type="match status" value="1"/>
</dbReference>
<protein>
    <recommendedName>
        <fullName evidence="3">Serine/threonine-protein phosphatase BSL3</fullName>
    </recommendedName>
</protein>
<name>A0AAV7GMS0_DENCH</name>
<dbReference type="EMBL" id="JAGFBR010000012">
    <property type="protein sequence ID" value="KAH0457876.1"/>
    <property type="molecule type" value="Genomic_DNA"/>
</dbReference>
<proteinExistence type="predicted"/>
<accession>A0AAV7GMS0</accession>
<evidence type="ECO:0008006" key="3">
    <source>
        <dbReference type="Google" id="ProtNLM"/>
    </source>
</evidence>
<evidence type="ECO:0000313" key="1">
    <source>
        <dbReference type="EMBL" id="KAH0457876.1"/>
    </source>
</evidence>